<comment type="caution">
    <text evidence="2">The sequence shown here is derived from an EMBL/GenBank/DDBJ whole genome shotgun (WGS) entry which is preliminary data.</text>
</comment>
<keyword evidence="1" id="KW-0812">Transmembrane</keyword>
<dbReference type="EMBL" id="AMFJ01036125">
    <property type="protein sequence ID" value="EKD25112.1"/>
    <property type="molecule type" value="Genomic_DNA"/>
</dbReference>
<dbReference type="AlphaFoldDB" id="K1XIV4"/>
<name>K1XIV4_9BACT</name>
<evidence type="ECO:0000313" key="2">
    <source>
        <dbReference type="EMBL" id="EKD25112.1"/>
    </source>
</evidence>
<protein>
    <submittedName>
        <fullName evidence="2">Uncharacterized protein</fullName>
    </submittedName>
</protein>
<feature type="transmembrane region" description="Helical" evidence="1">
    <location>
        <begin position="41"/>
        <end position="63"/>
    </location>
</feature>
<keyword evidence="1" id="KW-1133">Transmembrane helix</keyword>
<accession>K1XIV4</accession>
<organism evidence="2">
    <name type="scientific">uncultured bacterium</name>
    <name type="common">gcode 4</name>
    <dbReference type="NCBI Taxonomy" id="1234023"/>
    <lineage>
        <taxon>Bacteria</taxon>
        <taxon>environmental samples</taxon>
    </lineage>
</organism>
<evidence type="ECO:0000256" key="1">
    <source>
        <dbReference type="SAM" id="Phobius"/>
    </source>
</evidence>
<feature type="transmembrane region" description="Helical" evidence="1">
    <location>
        <begin position="7"/>
        <end position="29"/>
    </location>
</feature>
<proteinExistence type="predicted"/>
<reference evidence="2" key="1">
    <citation type="journal article" date="2012" name="Science">
        <title>Fermentation, hydrogen, and sulfur metabolism in multiple uncultivated bacterial phyla.</title>
        <authorList>
            <person name="Wrighton K.C."/>
            <person name="Thomas B.C."/>
            <person name="Sharon I."/>
            <person name="Miller C.S."/>
            <person name="Castelle C.J."/>
            <person name="VerBerkmoes N.C."/>
            <person name="Wilkins M.J."/>
            <person name="Hettich R.L."/>
            <person name="Lipton M.S."/>
            <person name="Williams K.H."/>
            <person name="Long P.E."/>
            <person name="Banfield J.F."/>
        </authorList>
    </citation>
    <scope>NUCLEOTIDE SEQUENCE [LARGE SCALE GENOMIC DNA]</scope>
</reference>
<gene>
    <name evidence="2" type="ORF">ACD_80C00118G0021</name>
</gene>
<sequence>MNTLFEIIKWIFFFLTVVVGIVLLRGSVIFGPEYQLLIKQILMPGYLVFCGTMFWYIVARIQLGYEEDHPHQNKIYARSFIFGVVLGVILAVGYMFI</sequence>
<feature type="transmembrane region" description="Helical" evidence="1">
    <location>
        <begin position="75"/>
        <end position="96"/>
    </location>
</feature>
<keyword evidence="1" id="KW-0472">Membrane</keyword>